<organism evidence="1 2">
    <name type="scientific">Strigomonas culicis</name>
    <dbReference type="NCBI Taxonomy" id="28005"/>
    <lineage>
        <taxon>Eukaryota</taxon>
        <taxon>Discoba</taxon>
        <taxon>Euglenozoa</taxon>
        <taxon>Kinetoplastea</taxon>
        <taxon>Metakinetoplastina</taxon>
        <taxon>Trypanosomatida</taxon>
        <taxon>Trypanosomatidae</taxon>
        <taxon>Strigomonadinae</taxon>
        <taxon>Strigomonas</taxon>
    </lineage>
</organism>
<protein>
    <submittedName>
        <fullName evidence="1">Ubiquitin-like modifier-activating enzyme 5</fullName>
    </submittedName>
</protein>
<evidence type="ECO:0000313" key="1">
    <source>
        <dbReference type="EMBL" id="EPY32400.1"/>
    </source>
</evidence>
<proteinExistence type="predicted"/>
<dbReference type="Proteomes" id="UP000015354">
    <property type="component" value="Unassembled WGS sequence"/>
</dbReference>
<accession>S9W941</accession>
<keyword evidence="2" id="KW-1185">Reference proteome</keyword>
<evidence type="ECO:0000313" key="2">
    <source>
        <dbReference type="Proteomes" id="UP000015354"/>
    </source>
</evidence>
<reference evidence="1 2" key="1">
    <citation type="journal article" date="2013" name="PLoS ONE">
        <title>Predicting the Proteins of Angomonas deanei, Strigomonas culicis and Their Respective Endosymbionts Reveals New Aspects of the Trypanosomatidae Family.</title>
        <authorList>
            <person name="Motta M.C."/>
            <person name="Martins A.C."/>
            <person name="de Souza S.S."/>
            <person name="Catta-Preta C.M."/>
            <person name="Silva R."/>
            <person name="Klein C.C."/>
            <person name="de Almeida L.G."/>
            <person name="de Lima Cunha O."/>
            <person name="Ciapina L.P."/>
            <person name="Brocchi M."/>
            <person name="Colabardini A.C."/>
            <person name="de Araujo Lima B."/>
            <person name="Machado C.R."/>
            <person name="de Almeida Soares C.M."/>
            <person name="Probst C.M."/>
            <person name="de Menezes C.B."/>
            <person name="Thompson C.E."/>
            <person name="Bartholomeu D.C."/>
            <person name="Gradia D.F."/>
            <person name="Pavoni D.P."/>
            <person name="Grisard E.C."/>
            <person name="Fantinatti-Garboggini F."/>
            <person name="Marchini F.K."/>
            <person name="Rodrigues-Luiz G.F."/>
            <person name="Wagner G."/>
            <person name="Goldman G.H."/>
            <person name="Fietto J.L."/>
            <person name="Elias M.C."/>
            <person name="Goldman M.H."/>
            <person name="Sagot M.F."/>
            <person name="Pereira M."/>
            <person name="Stoco P.H."/>
            <person name="de Mendonca-Neto R.P."/>
            <person name="Teixeira S.M."/>
            <person name="Maciel T.E."/>
            <person name="de Oliveira Mendes T.A."/>
            <person name="Urmenyi T.P."/>
            <person name="de Souza W."/>
            <person name="Schenkman S."/>
            <person name="de Vasconcelos A.T."/>
        </authorList>
    </citation>
    <scope>NUCLEOTIDE SEQUENCE [LARGE SCALE GENOMIC DNA]</scope>
</reference>
<name>S9W941_9TRYP</name>
<gene>
    <name evidence="1" type="ORF">STCU_02830</name>
</gene>
<comment type="caution">
    <text evidence="1">The sequence shown here is derived from an EMBL/GenBank/DDBJ whole genome shotgun (WGS) entry which is preliminary data.</text>
</comment>
<sequence length="294" mass="32320">MQRVRRLAARGHVRRVLRLARDARPVATVRVGLDVHLREVVPHRVVADVLADRAELQKVLERVLRQEAGDDAHRRRQRGRADALALRLRHAGGHDERRAALVAGGGAGQQQLDVAAHRVLRDAAFHPRQPVLQADLVDRQPRLEVVHAAEQQVDRRLRRDAAGQQRLDKGVPLVHRRDAVGARHDGGVGVDALQRRLGRVHLRHALLLRAVEESVHVGELHLVVVKEQQLADAAAREHLGDNGADAAGADDGDGLVADRLVVLHNAHPLQGHEAAVRVVVAHLRAELLLIGHVT</sequence>
<dbReference type="AlphaFoldDB" id="S9W941"/>
<dbReference type="EMBL" id="ATMH01002830">
    <property type="protein sequence ID" value="EPY32400.1"/>
    <property type="molecule type" value="Genomic_DNA"/>
</dbReference>